<gene>
    <name evidence="3" type="ORF">FQ154_12955</name>
</gene>
<dbReference type="Gene3D" id="3.40.50.720">
    <property type="entry name" value="NAD(P)-binding Rossmann-like Domain"/>
    <property type="match status" value="1"/>
</dbReference>
<dbReference type="InterPro" id="IPR051267">
    <property type="entry name" value="STEAP_metalloreductase"/>
</dbReference>
<sequence length="223" mass="23092">MVIGAQGHMASRGTIGILGAGRVGTAIARLAVAAGYRVKIATSKPAADNALIIEIVTPGAEAVDVAEAADSDLVLLAVPLHKYKTVNAEALAGAIVMDAMNYWSVTDGDIADFEIDDRSSSEVVAAHLSESRVVKSFNHIGYHEMEPDASTPGSTDRRALAIASDDTEAKARVAAFIDALGFDPVDAGDLAAGKAFEPGTDIFNGRFSADELSLKLHASLVTA</sequence>
<proteinExistence type="predicted"/>
<dbReference type="Pfam" id="PF03807">
    <property type="entry name" value="F420_oxidored"/>
    <property type="match status" value="1"/>
</dbReference>
<evidence type="ECO:0000313" key="3">
    <source>
        <dbReference type="EMBL" id="KAA0975961.1"/>
    </source>
</evidence>
<keyword evidence="1" id="KW-0560">Oxidoreductase</keyword>
<dbReference type="InterPro" id="IPR028939">
    <property type="entry name" value="P5C_Rdtase_cat_N"/>
</dbReference>
<reference evidence="3 4" key="1">
    <citation type="submission" date="2019-07" db="EMBL/GenBank/DDBJ databases">
        <title>Analysis of the biochemical properties, biological activity and biotechnological potential of siderophores and biosurfactants produced by Antarctic psychrotolerant bacteria.</title>
        <authorList>
            <person name="Styczynski M."/>
            <person name="Krucon T."/>
            <person name="Decewicz P."/>
            <person name="Dziewit L."/>
        </authorList>
    </citation>
    <scope>NUCLEOTIDE SEQUENCE [LARGE SCALE GENOMIC DNA]</scope>
    <source>
        <strain evidence="3 4">ANT_H27</strain>
    </source>
</reference>
<dbReference type="OrthoDB" id="1523398at2"/>
<dbReference type="GO" id="GO:0016491">
    <property type="term" value="F:oxidoreductase activity"/>
    <property type="evidence" value="ECO:0007669"/>
    <property type="project" value="UniProtKB-KW"/>
</dbReference>
<evidence type="ECO:0000259" key="2">
    <source>
        <dbReference type="Pfam" id="PF03807"/>
    </source>
</evidence>
<dbReference type="Proteomes" id="UP000323856">
    <property type="component" value="Unassembled WGS sequence"/>
</dbReference>
<feature type="domain" description="Pyrroline-5-carboxylate reductase catalytic N-terminal" evidence="2">
    <location>
        <begin position="14"/>
        <end position="102"/>
    </location>
</feature>
<name>A0A5B0EDN7_9MICC</name>
<dbReference type="InterPro" id="IPR036291">
    <property type="entry name" value="NAD(P)-bd_dom_sf"/>
</dbReference>
<evidence type="ECO:0000256" key="1">
    <source>
        <dbReference type="ARBA" id="ARBA00023002"/>
    </source>
</evidence>
<dbReference type="AlphaFoldDB" id="A0A5B0EDN7"/>
<dbReference type="EMBL" id="VOBL01000013">
    <property type="protein sequence ID" value="KAA0975961.1"/>
    <property type="molecule type" value="Genomic_DNA"/>
</dbReference>
<evidence type="ECO:0000313" key="4">
    <source>
        <dbReference type="Proteomes" id="UP000323856"/>
    </source>
</evidence>
<accession>A0A5B0EDN7</accession>
<comment type="caution">
    <text evidence="3">The sequence shown here is derived from an EMBL/GenBank/DDBJ whole genome shotgun (WGS) entry which is preliminary data.</text>
</comment>
<dbReference type="PANTHER" id="PTHR14239">
    <property type="entry name" value="DUDULIN-RELATED"/>
    <property type="match status" value="1"/>
</dbReference>
<protein>
    <submittedName>
        <fullName evidence="3">NADP oxidoreductase</fullName>
    </submittedName>
</protein>
<dbReference type="SUPFAM" id="SSF51735">
    <property type="entry name" value="NAD(P)-binding Rossmann-fold domains"/>
    <property type="match status" value="1"/>
</dbReference>
<organism evidence="3 4">
    <name type="scientific">Paeniglutamicibacter gangotriensis</name>
    <dbReference type="NCBI Taxonomy" id="254787"/>
    <lineage>
        <taxon>Bacteria</taxon>
        <taxon>Bacillati</taxon>
        <taxon>Actinomycetota</taxon>
        <taxon>Actinomycetes</taxon>
        <taxon>Micrococcales</taxon>
        <taxon>Micrococcaceae</taxon>
        <taxon>Paeniglutamicibacter</taxon>
    </lineage>
</organism>